<dbReference type="EMBL" id="KZ990628">
    <property type="protein sequence ID" value="RKP23861.1"/>
    <property type="molecule type" value="Genomic_DNA"/>
</dbReference>
<keyword evidence="2" id="KW-1185">Reference proteome</keyword>
<reference evidence="2" key="1">
    <citation type="journal article" date="2018" name="Nat. Microbiol.">
        <title>Leveraging single-cell genomics to expand the fungal tree of life.</title>
        <authorList>
            <person name="Ahrendt S.R."/>
            <person name="Quandt C.A."/>
            <person name="Ciobanu D."/>
            <person name="Clum A."/>
            <person name="Salamov A."/>
            <person name="Andreopoulos B."/>
            <person name="Cheng J.F."/>
            <person name="Woyke T."/>
            <person name="Pelin A."/>
            <person name="Henrissat B."/>
            <person name="Reynolds N.K."/>
            <person name="Benny G.L."/>
            <person name="Smith M.E."/>
            <person name="James T.Y."/>
            <person name="Grigoriev I.V."/>
        </authorList>
    </citation>
    <scope>NUCLEOTIDE SEQUENCE [LARGE SCALE GENOMIC DNA]</scope>
    <source>
        <strain evidence="2">Benny S71-1</strain>
    </source>
</reference>
<proteinExistence type="predicted"/>
<dbReference type="AlphaFoldDB" id="A0A4P9YX22"/>
<organism evidence="1 2">
    <name type="scientific">Syncephalis pseudoplumigaleata</name>
    <dbReference type="NCBI Taxonomy" id="1712513"/>
    <lineage>
        <taxon>Eukaryota</taxon>
        <taxon>Fungi</taxon>
        <taxon>Fungi incertae sedis</taxon>
        <taxon>Zoopagomycota</taxon>
        <taxon>Zoopagomycotina</taxon>
        <taxon>Zoopagomycetes</taxon>
        <taxon>Zoopagales</taxon>
        <taxon>Piptocephalidaceae</taxon>
        <taxon>Syncephalis</taxon>
    </lineage>
</organism>
<name>A0A4P9YX22_9FUNG</name>
<accession>A0A4P9YX22</accession>
<protein>
    <submittedName>
        <fullName evidence="1">Uncharacterized protein</fullName>
    </submittedName>
</protein>
<evidence type="ECO:0000313" key="1">
    <source>
        <dbReference type="EMBL" id="RKP23861.1"/>
    </source>
</evidence>
<gene>
    <name evidence="1" type="ORF">SYNPS1DRAFT_30379</name>
</gene>
<dbReference type="Proteomes" id="UP000278143">
    <property type="component" value="Unassembled WGS sequence"/>
</dbReference>
<evidence type="ECO:0000313" key="2">
    <source>
        <dbReference type="Proteomes" id="UP000278143"/>
    </source>
</evidence>
<sequence length="138" mass="14310">MLLNLPHAFHSIEADSEVDDDGGGGDGEEWKHCFSASHFRAGDHGCRASCVAFAACCTYNAMRQRSAGASARSMAGLTRLRHDPATCYLAEGGGVAVQGLPPLAPTPTSRIGIGIMGEGDDGGSSSDEAGKVLRKLNF</sequence>